<dbReference type="PANTHER" id="PTHR43180:SF66">
    <property type="entry name" value="SHORT-CHAIN DEHYDROGENASE_REDUCTASE FAMILY PROTEIN"/>
    <property type="match status" value="1"/>
</dbReference>
<evidence type="ECO:0000313" key="4">
    <source>
        <dbReference type="Proteomes" id="UP001215280"/>
    </source>
</evidence>
<keyword evidence="4" id="KW-1185">Reference proteome</keyword>
<dbReference type="SUPFAM" id="SSF51735">
    <property type="entry name" value="NAD(P)-binding Rossmann-fold domains"/>
    <property type="match status" value="1"/>
</dbReference>
<proteinExistence type="inferred from homology"/>
<reference evidence="3" key="1">
    <citation type="submission" date="2023-03" db="EMBL/GenBank/DDBJ databases">
        <title>Massive genome expansion in bonnet fungi (Mycena s.s.) driven by repeated elements and novel gene families across ecological guilds.</title>
        <authorList>
            <consortium name="Lawrence Berkeley National Laboratory"/>
            <person name="Harder C.B."/>
            <person name="Miyauchi S."/>
            <person name="Viragh M."/>
            <person name="Kuo A."/>
            <person name="Thoen E."/>
            <person name="Andreopoulos B."/>
            <person name="Lu D."/>
            <person name="Skrede I."/>
            <person name="Drula E."/>
            <person name="Henrissat B."/>
            <person name="Morin E."/>
            <person name="Kohler A."/>
            <person name="Barry K."/>
            <person name="LaButti K."/>
            <person name="Morin E."/>
            <person name="Salamov A."/>
            <person name="Lipzen A."/>
            <person name="Mereny Z."/>
            <person name="Hegedus B."/>
            <person name="Baldrian P."/>
            <person name="Stursova M."/>
            <person name="Weitz H."/>
            <person name="Taylor A."/>
            <person name="Grigoriev I.V."/>
            <person name="Nagy L.G."/>
            <person name="Martin F."/>
            <person name="Kauserud H."/>
        </authorList>
    </citation>
    <scope>NUCLEOTIDE SEQUENCE</scope>
    <source>
        <strain evidence="3">CBHHK188m</strain>
    </source>
</reference>
<dbReference type="InterPro" id="IPR002347">
    <property type="entry name" value="SDR_fam"/>
</dbReference>
<dbReference type="GO" id="GO:0016491">
    <property type="term" value="F:oxidoreductase activity"/>
    <property type="evidence" value="ECO:0007669"/>
    <property type="project" value="UniProtKB-KW"/>
</dbReference>
<feature type="non-terminal residue" evidence="3">
    <location>
        <position position="127"/>
    </location>
</feature>
<protein>
    <submittedName>
        <fullName evidence="3">Uncharacterized protein</fullName>
    </submittedName>
</protein>
<name>A0AAD7I3R9_9AGAR</name>
<dbReference type="AlphaFoldDB" id="A0AAD7I3R9"/>
<dbReference type="Gene3D" id="3.40.50.720">
    <property type="entry name" value="NAD(P)-binding Rossmann-like Domain"/>
    <property type="match status" value="1"/>
</dbReference>
<organism evidence="3 4">
    <name type="scientific">Mycena maculata</name>
    <dbReference type="NCBI Taxonomy" id="230809"/>
    <lineage>
        <taxon>Eukaryota</taxon>
        <taxon>Fungi</taxon>
        <taxon>Dikarya</taxon>
        <taxon>Basidiomycota</taxon>
        <taxon>Agaricomycotina</taxon>
        <taxon>Agaricomycetes</taxon>
        <taxon>Agaricomycetidae</taxon>
        <taxon>Agaricales</taxon>
        <taxon>Marasmiineae</taxon>
        <taxon>Mycenaceae</taxon>
        <taxon>Mycena</taxon>
    </lineage>
</organism>
<dbReference type="Proteomes" id="UP001215280">
    <property type="component" value="Unassembled WGS sequence"/>
</dbReference>
<feature type="non-terminal residue" evidence="3">
    <location>
        <position position="1"/>
    </location>
</feature>
<accession>A0AAD7I3R9</accession>
<dbReference type="PRINTS" id="PR00081">
    <property type="entry name" value="GDHRDH"/>
</dbReference>
<evidence type="ECO:0000313" key="3">
    <source>
        <dbReference type="EMBL" id="KAJ7733406.1"/>
    </source>
</evidence>
<evidence type="ECO:0000256" key="2">
    <source>
        <dbReference type="ARBA" id="ARBA00023002"/>
    </source>
</evidence>
<sequence>RIACIIGAVQGIGHAIALRLATDGCNVSVGDLPAKMSLLEELVKEIQSKGRKAIAIPVDVTKENEVDNLVSSTVTNLSRLDIMVANVGVATLGTVGPALALKMPPNSSPASIEELERVHAVNVKGTF</sequence>
<dbReference type="Pfam" id="PF00106">
    <property type="entry name" value="adh_short"/>
    <property type="match status" value="1"/>
</dbReference>
<dbReference type="EMBL" id="JARJLG010000168">
    <property type="protein sequence ID" value="KAJ7733406.1"/>
    <property type="molecule type" value="Genomic_DNA"/>
</dbReference>
<comment type="similarity">
    <text evidence="1">Belongs to the short-chain dehydrogenases/reductases (SDR) family.</text>
</comment>
<evidence type="ECO:0000256" key="1">
    <source>
        <dbReference type="ARBA" id="ARBA00006484"/>
    </source>
</evidence>
<dbReference type="PANTHER" id="PTHR43180">
    <property type="entry name" value="3-OXOACYL-(ACYL-CARRIER-PROTEIN) REDUCTASE (AFU_ORTHOLOGUE AFUA_6G11210)"/>
    <property type="match status" value="1"/>
</dbReference>
<dbReference type="InterPro" id="IPR036291">
    <property type="entry name" value="NAD(P)-bd_dom_sf"/>
</dbReference>
<gene>
    <name evidence="3" type="ORF">DFH07DRAFT_681474</name>
</gene>
<keyword evidence="2" id="KW-0560">Oxidoreductase</keyword>
<comment type="caution">
    <text evidence="3">The sequence shown here is derived from an EMBL/GenBank/DDBJ whole genome shotgun (WGS) entry which is preliminary data.</text>
</comment>